<dbReference type="Proteomes" id="UP001240529">
    <property type="component" value="Unassembled WGS sequence"/>
</dbReference>
<comment type="caution">
    <text evidence="1">The sequence shown here is derived from an EMBL/GenBank/DDBJ whole genome shotgun (WGS) entry which is preliminary data.</text>
</comment>
<evidence type="ECO:0000313" key="1">
    <source>
        <dbReference type="EMBL" id="MDQ7952836.1"/>
    </source>
</evidence>
<name>A0AAP5C4U6_9GAMM</name>
<dbReference type="RefSeq" id="WP_235651103.1">
    <property type="nucleotide sequence ID" value="NZ_JAUZEA010000006.1"/>
</dbReference>
<protein>
    <submittedName>
        <fullName evidence="1">Uncharacterized protein</fullName>
    </submittedName>
</protein>
<sequence>MRKLNQPFRGRVLVIERRTLLCCASVMSDANGQWLVTGLSPDCRFMVIGVDTAGGVNSAIQDWVQPYVES</sequence>
<dbReference type="EMBL" id="JAVIAC010000006">
    <property type="protein sequence ID" value="MDQ7952836.1"/>
    <property type="molecule type" value="Genomic_DNA"/>
</dbReference>
<accession>A0AAP5C4U6</accession>
<proteinExistence type="predicted"/>
<reference evidence="1" key="1">
    <citation type="submission" date="2023-07" db="EMBL/GenBank/DDBJ databases">
        <authorList>
            <person name="Shahid S."/>
            <person name="Akbar M.Y."/>
            <person name="Ajmal W."/>
            <person name="Ansari A."/>
            <person name="Ghazanfar S."/>
        </authorList>
    </citation>
    <scope>NUCLEOTIDE SEQUENCE</scope>
    <source>
        <strain evidence="1">NIGAB</strain>
    </source>
</reference>
<dbReference type="AlphaFoldDB" id="A0AAP5C4U6"/>
<gene>
    <name evidence="1" type="ORF">Q0031_13675</name>
</gene>
<organism evidence="1 2">
    <name type="scientific">Stenotrophomonas geniculata</name>
    <dbReference type="NCBI Taxonomy" id="86188"/>
    <lineage>
        <taxon>Bacteria</taxon>
        <taxon>Pseudomonadati</taxon>
        <taxon>Pseudomonadota</taxon>
        <taxon>Gammaproteobacteria</taxon>
        <taxon>Lysobacterales</taxon>
        <taxon>Lysobacteraceae</taxon>
        <taxon>Stenotrophomonas</taxon>
    </lineage>
</organism>
<evidence type="ECO:0000313" key="2">
    <source>
        <dbReference type="Proteomes" id="UP001240529"/>
    </source>
</evidence>